<reference evidence="3 4" key="1">
    <citation type="journal article" date="2018" name="Evol. Lett.">
        <title>Horizontal gene cluster transfer increased hallucinogenic mushroom diversity.</title>
        <authorList>
            <person name="Reynolds H.T."/>
            <person name="Vijayakumar V."/>
            <person name="Gluck-Thaler E."/>
            <person name="Korotkin H.B."/>
            <person name="Matheny P.B."/>
            <person name="Slot J.C."/>
        </authorList>
    </citation>
    <scope>NUCLEOTIDE SEQUENCE [LARGE SCALE GENOMIC DNA]</scope>
    <source>
        <strain evidence="3 4">2629</strain>
    </source>
</reference>
<dbReference type="SUPFAM" id="SSF81901">
    <property type="entry name" value="HCP-like"/>
    <property type="match status" value="1"/>
</dbReference>
<feature type="compositionally biased region" description="Gly residues" evidence="2">
    <location>
        <begin position="405"/>
        <end position="431"/>
    </location>
</feature>
<name>A0A409WTW8_9AGAR</name>
<dbReference type="EMBL" id="NHTK01005222">
    <property type="protein sequence ID" value="PPQ81911.1"/>
    <property type="molecule type" value="Genomic_DNA"/>
</dbReference>
<dbReference type="InterPro" id="IPR011990">
    <property type="entry name" value="TPR-like_helical_dom_sf"/>
</dbReference>
<protein>
    <submittedName>
        <fullName evidence="3">Uncharacterized protein</fullName>
    </submittedName>
</protein>
<evidence type="ECO:0000256" key="1">
    <source>
        <dbReference type="ARBA" id="ARBA00022737"/>
    </source>
</evidence>
<dbReference type="OrthoDB" id="272077at2759"/>
<dbReference type="InParanoid" id="A0A409WTW8"/>
<dbReference type="AlphaFoldDB" id="A0A409WTW8"/>
<feature type="compositionally biased region" description="Basic and acidic residues" evidence="2">
    <location>
        <begin position="148"/>
        <end position="159"/>
    </location>
</feature>
<sequence>MLGFGPALYKMGHCYEFAEPGWGFDPVMSVVCYEAASRAGEGDADVALSKWFLCGSGGGAMGASDTGGGFDKDESLALVFAEKAARKGLASGEFAMGYYLEVGVGTARDLEGAKGWYKKAAAQGNTDAQTRLAALSSTSTTGAQPLSRQEHDTITEAKLTRRRTQAAMRSETQPLSPPWEGTTFPSMGQLEKMGGANSNPNVGVGGGGGGGVGGAGGGGGAGASVITGIAGIGGVMGKRRNDGRLVVDVIRKNSMAVGGPGASAGAAGAGVGVGSGPGPGNAAGGFGGRLPIRDQSPVRYGSPQQQQQQQQQQGGGGGRRYDWTDAGSNSLVQPPPPRRSESPGRIGAGNITGGGGGSGSRTPVRMGSPAGQQQPPSNMGKLARMRMNLDDPRQGGRPSIPQQGAGTGATAGAAGGAAGGGAGGGGGGGIGATPTPHSAHPSSTGGGGGGGKKPQTFAEMGFQGAKADEKECVIM</sequence>
<keyword evidence="1" id="KW-0677">Repeat</keyword>
<proteinExistence type="predicted"/>
<feature type="region of interest" description="Disordered" evidence="2">
    <location>
        <begin position="280"/>
        <end position="475"/>
    </location>
</feature>
<dbReference type="PANTHER" id="PTHR46430:SF2">
    <property type="entry name" value="CHITIN SYNTHASE REGULATORY FACTOR 4"/>
    <property type="match status" value="1"/>
</dbReference>
<feature type="region of interest" description="Disordered" evidence="2">
    <location>
        <begin position="135"/>
        <end position="202"/>
    </location>
</feature>
<gene>
    <name evidence="3" type="ORF">CVT24_010442</name>
</gene>
<evidence type="ECO:0000313" key="4">
    <source>
        <dbReference type="Proteomes" id="UP000284842"/>
    </source>
</evidence>
<dbReference type="PANTHER" id="PTHR46430">
    <property type="entry name" value="PROTEIN SKT5-RELATED"/>
    <property type="match status" value="1"/>
</dbReference>
<dbReference type="Gene3D" id="1.25.40.10">
    <property type="entry name" value="Tetratricopeptide repeat domain"/>
    <property type="match status" value="1"/>
</dbReference>
<evidence type="ECO:0000256" key="2">
    <source>
        <dbReference type="SAM" id="MobiDB-lite"/>
    </source>
</evidence>
<dbReference type="InterPro" id="IPR006597">
    <property type="entry name" value="Sel1-like"/>
</dbReference>
<evidence type="ECO:0000313" key="3">
    <source>
        <dbReference type="EMBL" id="PPQ81911.1"/>
    </source>
</evidence>
<organism evidence="3 4">
    <name type="scientific">Panaeolus cyanescens</name>
    <dbReference type="NCBI Taxonomy" id="181874"/>
    <lineage>
        <taxon>Eukaryota</taxon>
        <taxon>Fungi</taxon>
        <taxon>Dikarya</taxon>
        <taxon>Basidiomycota</taxon>
        <taxon>Agaricomycotina</taxon>
        <taxon>Agaricomycetes</taxon>
        <taxon>Agaricomycetidae</taxon>
        <taxon>Agaricales</taxon>
        <taxon>Agaricineae</taxon>
        <taxon>Galeropsidaceae</taxon>
        <taxon>Panaeolus</taxon>
    </lineage>
</organism>
<dbReference type="STRING" id="181874.A0A409WTW8"/>
<dbReference type="Pfam" id="PF08238">
    <property type="entry name" value="Sel1"/>
    <property type="match status" value="3"/>
</dbReference>
<dbReference type="Proteomes" id="UP000284842">
    <property type="component" value="Unassembled WGS sequence"/>
</dbReference>
<feature type="compositionally biased region" description="Gly residues" evidence="2">
    <location>
        <begin position="346"/>
        <end position="359"/>
    </location>
</feature>
<dbReference type="InterPro" id="IPR051726">
    <property type="entry name" value="Chitin_Synth_Reg"/>
</dbReference>
<feature type="compositionally biased region" description="Basic and acidic residues" evidence="2">
    <location>
        <begin position="466"/>
        <end position="475"/>
    </location>
</feature>
<comment type="caution">
    <text evidence="3">The sequence shown here is derived from an EMBL/GenBank/DDBJ whole genome shotgun (WGS) entry which is preliminary data.</text>
</comment>
<keyword evidence="4" id="KW-1185">Reference proteome</keyword>
<dbReference type="SMART" id="SM00671">
    <property type="entry name" value="SEL1"/>
    <property type="match status" value="3"/>
</dbReference>
<accession>A0A409WTW8</accession>